<keyword evidence="5 6" id="KW-0472">Membrane</keyword>
<dbReference type="EMBL" id="JAHRIO010080135">
    <property type="protein sequence ID" value="MEQ2184065.1"/>
    <property type="molecule type" value="Genomic_DNA"/>
</dbReference>
<dbReference type="InterPro" id="IPR051512">
    <property type="entry name" value="Inactive_Rhomboid"/>
</dbReference>
<evidence type="ECO:0000256" key="1">
    <source>
        <dbReference type="ARBA" id="ARBA00004141"/>
    </source>
</evidence>
<evidence type="ECO:0000256" key="3">
    <source>
        <dbReference type="ARBA" id="ARBA00022692"/>
    </source>
</evidence>
<organism evidence="7 8">
    <name type="scientific">Goodea atripinnis</name>
    <dbReference type="NCBI Taxonomy" id="208336"/>
    <lineage>
        <taxon>Eukaryota</taxon>
        <taxon>Metazoa</taxon>
        <taxon>Chordata</taxon>
        <taxon>Craniata</taxon>
        <taxon>Vertebrata</taxon>
        <taxon>Euteleostomi</taxon>
        <taxon>Actinopterygii</taxon>
        <taxon>Neopterygii</taxon>
        <taxon>Teleostei</taxon>
        <taxon>Neoteleostei</taxon>
        <taxon>Acanthomorphata</taxon>
        <taxon>Ovalentaria</taxon>
        <taxon>Atherinomorphae</taxon>
        <taxon>Cyprinodontiformes</taxon>
        <taxon>Goodeidae</taxon>
        <taxon>Goodea</taxon>
    </lineage>
</organism>
<keyword evidence="8" id="KW-1185">Reference proteome</keyword>
<gene>
    <name evidence="7" type="ORF">GOODEAATRI_004150</name>
</gene>
<protein>
    <submittedName>
        <fullName evidence="7">Uncharacterized protein</fullName>
    </submittedName>
</protein>
<evidence type="ECO:0000256" key="6">
    <source>
        <dbReference type="SAM" id="Phobius"/>
    </source>
</evidence>
<proteinExistence type="inferred from homology"/>
<dbReference type="PANTHER" id="PTHR45965:SF2">
    <property type="entry name" value="INACTIVE RHOMBOID PROTEIN 2"/>
    <property type="match status" value="1"/>
</dbReference>
<sequence length="77" mass="8656">MVIIRSSGSVCHQDPRVCQEPASTTPHIWPDDITQWPMTILRDLEKLAGWARISIIYIFSGITGNLASALFLPYRAE</sequence>
<evidence type="ECO:0000313" key="8">
    <source>
        <dbReference type="Proteomes" id="UP001476798"/>
    </source>
</evidence>
<accession>A0ABV0PKQ3</accession>
<comment type="similarity">
    <text evidence="2">Belongs to the peptidase S54 family.</text>
</comment>
<dbReference type="PANTHER" id="PTHR45965">
    <property type="entry name" value="INACTIVE RHOMBOID PROTEIN"/>
    <property type="match status" value="1"/>
</dbReference>
<dbReference type="InterPro" id="IPR035952">
    <property type="entry name" value="Rhomboid-like_sf"/>
</dbReference>
<keyword evidence="3 6" id="KW-0812">Transmembrane</keyword>
<reference evidence="7 8" key="1">
    <citation type="submission" date="2021-06" db="EMBL/GenBank/DDBJ databases">
        <authorList>
            <person name="Palmer J.M."/>
        </authorList>
    </citation>
    <scope>NUCLEOTIDE SEQUENCE [LARGE SCALE GENOMIC DNA]</scope>
    <source>
        <strain evidence="7 8">GA_2019</strain>
        <tissue evidence="7">Muscle</tissue>
    </source>
</reference>
<dbReference type="SUPFAM" id="SSF144091">
    <property type="entry name" value="Rhomboid-like"/>
    <property type="match status" value="1"/>
</dbReference>
<keyword evidence="4 6" id="KW-1133">Transmembrane helix</keyword>
<feature type="transmembrane region" description="Helical" evidence="6">
    <location>
        <begin position="50"/>
        <end position="72"/>
    </location>
</feature>
<dbReference type="Proteomes" id="UP001476798">
    <property type="component" value="Unassembled WGS sequence"/>
</dbReference>
<evidence type="ECO:0000256" key="2">
    <source>
        <dbReference type="ARBA" id="ARBA00009045"/>
    </source>
</evidence>
<evidence type="ECO:0000256" key="4">
    <source>
        <dbReference type="ARBA" id="ARBA00022989"/>
    </source>
</evidence>
<evidence type="ECO:0000313" key="7">
    <source>
        <dbReference type="EMBL" id="MEQ2184065.1"/>
    </source>
</evidence>
<comment type="caution">
    <text evidence="7">The sequence shown here is derived from an EMBL/GenBank/DDBJ whole genome shotgun (WGS) entry which is preliminary data.</text>
</comment>
<name>A0ABV0PKQ3_9TELE</name>
<comment type="subcellular location">
    <subcellularLocation>
        <location evidence="1">Membrane</location>
        <topology evidence="1">Multi-pass membrane protein</topology>
    </subcellularLocation>
</comment>
<evidence type="ECO:0000256" key="5">
    <source>
        <dbReference type="ARBA" id="ARBA00023136"/>
    </source>
</evidence>